<dbReference type="EMBL" id="UGSZ01000001">
    <property type="protein sequence ID" value="SUB57751.1"/>
    <property type="molecule type" value="Genomic_DNA"/>
</dbReference>
<reference evidence="1 2" key="1">
    <citation type="submission" date="2018-06" db="EMBL/GenBank/DDBJ databases">
        <authorList>
            <consortium name="Pathogen Informatics"/>
            <person name="Doyle S."/>
        </authorList>
    </citation>
    <scope>NUCLEOTIDE SEQUENCE [LARGE SCALE GENOMIC DNA]</scope>
    <source>
        <strain evidence="1 2">NCTC13149</strain>
    </source>
</reference>
<gene>
    <name evidence="1" type="ORF">NCTC13149_01608</name>
</gene>
<sequence>MSYSHKIQNQILKKCYENYLKSGIPSGEFIFGFDNNIRQDWFDTLDEMYLNSYIKPGYKALGMSRLTLTELGLELAEESFK</sequence>
<evidence type="ECO:0000313" key="2">
    <source>
        <dbReference type="Proteomes" id="UP000255517"/>
    </source>
</evidence>
<dbReference type="RefSeq" id="WP_019035303.1">
    <property type="nucleotide sequence ID" value="NZ_JASOSY010000005.1"/>
</dbReference>
<organism evidence="1 2">
    <name type="scientific">Peptoniphilus lacrimalis</name>
    <dbReference type="NCBI Taxonomy" id="33031"/>
    <lineage>
        <taxon>Bacteria</taxon>
        <taxon>Bacillati</taxon>
        <taxon>Bacillota</taxon>
        <taxon>Tissierellia</taxon>
        <taxon>Tissierellales</taxon>
        <taxon>Peptoniphilaceae</taxon>
        <taxon>Peptoniphilus</taxon>
    </lineage>
</organism>
<dbReference type="OrthoDB" id="1697625at2"/>
<dbReference type="Proteomes" id="UP000255517">
    <property type="component" value="Unassembled WGS sequence"/>
</dbReference>
<name>A0A379C6I0_9FIRM</name>
<proteinExistence type="predicted"/>
<dbReference type="AlphaFoldDB" id="A0A379C6I0"/>
<accession>A0A379C6I0</accession>
<protein>
    <submittedName>
        <fullName evidence="1">Uncharacterized protein</fullName>
    </submittedName>
</protein>
<evidence type="ECO:0000313" key="1">
    <source>
        <dbReference type="EMBL" id="SUB57751.1"/>
    </source>
</evidence>